<evidence type="ECO:0000313" key="2">
    <source>
        <dbReference type="EMBL" id="WBA14522.1"/>
    </source>
</evidence>
<keyword evidence="1" id="KW-0472">Membrane</keyword>
<reference evidence="2" key="1">
    <citation type="submission" date="2022-09" db="EMBL/GenBank/DDBJ databases">
        <authorList>
            <person name="Li Z.-J."/>
        </authorList>
    </citation>
    <scope>NUCLEOTIDE SEQUENCE</scope>
    <source>
        <strain evidence="2">TGB10</strain>
    </source>
</reference>
<organism evidence="2 3">
    <name type="scientific">Salinivibrio proteolyticus</name>
    <dbReference type="NCBI Taxonomy" id="334715"/>
    <lineage>
        <taxon>Bacteria</taxon>
        <taxon>Pseudomonadati</taxon>
        <taxon>Pseudomonadota</taxon>
        <taxon>Gammaproteobacteria</taxon>
        <taxon>Vibrionales</taxon>
        <taxon>Vibrionaceae</taxon>
        <taxon>Salinivibrio</taxon>
    </lineage>
</organism>
<proteinExistence type="predicted"/>
<gene>
    <name evidence="2" type="ORF">N7E60_12635</name>
</gene>
<keyword evidence="1" id="KW-1133">Transmembrane helix</keyword>
<keyword evidence="1" id="KW-0812">Transmembrane</keyword>
<dbReference type="EMBL" id="CP114584">
    <property type="protein sequence ID" value="WBA14522.1"/>
    <property type="molecule type" value="Genomic_DNA"/>
</dbReference>
<sequence length="111" mass="12292">MSASSVILTVSVPVFLFLAGLAFNQPDKYLDVLLKPLGKLANIIMLALLVYGISLSLFIFKEKDAGLDEEILNSISSQMWSLEVCGLLFLSFSLIGNIPRFIAEFTNLKYK</sequence>
<evidence type="ECO:0000256" key="1">
    <source>
        <dbReference type="SAM" id="Phobius"/>
    </source>
</evidence>
<feature type="transmembrane region" description="Helical" evidence="1">
    <location>
        <begin position="40"/>
        <end position="60"/>
    </location>
</feature>
<accession>A0ABY7LBA4</accession>
<dbReference type="Proteomes" id="UP001164676">
    <property type="component" value="Chromosome"/>
</dbReference>
<name>A0ABY7LBA4_9GAMM</name>
<dbReference type="RefSeq" id="WP_269597660.1">
    <property type="nucleotide sequence ID" value="NZ_CP114584.1"/>
</dbReference>
<protein>
    <submittedName>
        <fullName evidence="2">Uncharacterized protein</fullName>
    </submittedName>
</protein>
<keyword evidence="3" id="KW-1185">Reference proteome</keyword>
<feature type="transmembrane region" description="Helical" evidence="1">
    <location>
        <begin position="80"/>
        <end position="102"/>
    </location>
</feature>
<evidence type="ECO:0000313" key="3">
    <source>
        <dbReference type="Proteomes" id="UP001164676"/>
    </source>
</evidence>